<evidence type="ECO:0000313" key="11">
    <source>
        <dbReference type="EMBL" id="SFD11832.1"/>
    </source>
</evidence>
<gene>
    <name evidence="11" type="ORF">SAMN05421842_12052</name>
</gene>
<evidence type="ECO:0000256" key="8">
    <source>
        <dbReference type="ARBA" id="ARBA00023010"/>
    </source>
</evidence>
<comment type="similarity">
    <text evidence="2">Belongs to the YajC family.</text>
</comment>
<feature type="transmembrane region" description="Helical" evidence="10">
    <location>
        <begin position="6"/>
        <end position="26"/>
    </location>
</feature>
<dbReference type="GO" id="GO:0005886">
    <property type="term" value="C:plasma membrane"/>
    <property type="evidence" value="ECO:0007669"/>
    <property type="project" value="UniProtKB-SubCell"/>
</dbReference>
<keyword evidence="5 10" id="KW-0812">Transmembrane</keyword>
<keyword evidence="6" id="KW-0653">Protein transport</keyword>
<dbReference type="PANTHER" id="PTHR33909:SF1">
    <property type="entry name" value="SEC TRANSLOCON ACCESSORY COMPLEX SUBUNIT YAJC"/>
    <property type="match status" value="1"/>
</dbReference>
<keyword evidence="3" id="KW-0813">Transport</keyword>
<dbReference type="Proteomes" id="UP000199263">
    <property type="component" value="Unassembled WGS sequence"/>
</dbReference>
<evidence type="ECO:0000256" key="6">
    <source>
        <dbReference type="ARBA" id="ARBA00022927"/>
    </source>
</evidence>
<evidence type="ECO:0000256" key="5">
    <source>
        <dbReference type="ARBA" id="ARBA00022692"/>
    </source>
</evidence>
<evidence type="ECO:0000256" key="9">
    <source>
        <dbReference type="ARBA" id="ARBA00023136"/>
    </source>
</evidence>
<name>A0A1I1PQ52_9CLOT</name>
<protein>
    <submittedName>
        <fullName evidence="11">Preprotein translocase subunit YajC</fullName>
    </submittedName>
</protein>
<dbReference type="PANTHER" id="PTHR33909">
    <property type="entry name" value="SEC TRANSLOCON ACCESSORY COMPLEX SUBUNIT YAJC"/>
    <property type="match status" value="1"/>
</dbReference>
<evidence type="ECO:0000256" key="2">
    <source>
        <dbReference type="ARBA" id="ARBA00006742"/>
    </source>
</evidence>
<proteinExistence type="inferred from homology"/>
<dbReference type="STRING" id="119641.SAMN05421842_12052"/>
<sequence length="92" mass="10423">MTMASILSNVLPMVAVFVIFYFLLILPEKKRKKQYSTMLTELQVNDEIMTRGGIIGKITNIDEEYIIIETSPAKTKIKLSKNGISSKVNKEN</sequence>
<evidence type="ECO:0000313" key="12">
    <source>
        <dbReference type="Proteomes" id="UP000199263"/>
    </source>
</evidence>
<evidence type="ECO:0000256" key="7">
    <source>
        <dbReference type="ARBA" id="ARBA00022989"/>
    </source>
</evidence>
<dbReference type="GO" id="GO:0015031">
    <property type="term" value="P:protein transport"/>
    <property type="evidence" value="ECO:0007669"/>
    <property type="project" value="UniProtKB-KW"/>
</dbReference>
<dbReference type="EMBL" id="FOMG01000020">
    <property type="protein sequence ID" value="SFD11832.1"/>
    <property type="molecule type" value="Genomic_DNA"/>
</dbReference>
<organism evidence="11 12">
    <name type="scientific">Clostridium uliginosum</name>
    <dbReference type="NCBI Taxonomy" id="119641"/>
    <lineage>
        <taxon>Bacteria</taxon>
        <taxon>Bacillati</taxon>
        <taxon>Bacillota</taxon>
        <taxon>Clostridia</taxon>
        <taxon>Eubacteriales</taxon>
        <taxon>Clostridiaceae</taxon>
        <taxon>Clostridium</taxon>
    </lineage>
</organism>
<dbReference type="SMART" id="SM01323">
    <property type="entry name" value="YajC"/>
    <property type="match status" value="1"/>
</dbReference>
<evidence type="ECO:0000256" key="4">
    <source>
        <dbReference type="ARBA" id="ARBA00022475"/>
    </source>
</evidence>
<evidence type="ECO:0000256" key="1">
    <source>
        <dbReference type="ARBA" id="ARBA00004162"/>
    </source>
</evidence>
<dbReference type="InterPro" id="IPR003849">
    <property type="entry name" value="Preprotein_translocase_YajC"/>
</dbReference>
<dbReference type="NCBIfam" id="TIGR00739">
    <property type="entry name" value="yajC"/>
    <property type="match status" value="1"/>
</dbReference>
<dbReference type="Pfam" id="PF02699">
    <property type="entry name" value="YajC"/>
    <property type="match status" value="1"/>
</dbReference>
<reference evidence="11 12" key="1">
    <citation type="submission" date="2016-10" db="EMBL/GenBank/DDBJ databases">
        <authorList>
            <person name="de Groot N.N."/>
        </authorList>
    </citation>
    <scope>NUCLEOTIDE SEQUENCE [LARGE SCALE GENOMIC DNA]</scope>
    <source>
        <strain evidence="11 12">DSM 12992</strain>
    </source>
</reference>
<keyword evidence="9 10" id="KW-0472">Membrane</keyword>
<keyword evidence="7 10" id="KW-1133">Transmembrane helix</keyword>
<keyword evidence="4" id="KW-1003">Cell membrane</keyword>
<dbReference type="AlphaFoldDB" id="A0A1I1PQ52"/>
<dbReference type="PRINTS" id="PR01853">
    <property type="entry name" value="YAJCTRNLCASE"/>
</dbReference>
<keyword evidence="8" id="KW-0811">Translocation</keyword>
<evidence type="ECO:0000256" key="3">
    <source>
        <dbReference type="ARBA" id="ARBA00022448"/>
    </source>
</evidence>
<evidence type="ECO:0000256" key="10">
    <source>
        <dbReference type="SAM" id="Phobius"/>
    </source>
</evidence>
<keyword evidence="12" id="KW-1185">Reference proteome</keyword>
<accession>A0A1I1PQ52</accession>
<comment type="subcellular location">
    <subcellularLocation>
        <location evidence="1">Cell membrane</location>
        <topology evidence="1">Single-pass membrane protein</topology>
    </subcellularLocation>
</comment>